<accession>A0ABY7U320</accession>
<reference evidence="3 4" key="1">
    <citation type="submission" date="2023-02" db="EMBL/GenBank/DDBJ databases">
        <title>Genome sequence of Novosphingobium humi KACC 19094.</title>
        <authorList>
            <person name="Kim S."/>
            <person name="Heo J."/>
            <person name="Kwon S.-W."/>
        </authorList>
    </citation>
    <scope>NUCLEOTIDE SEQUENCE [LARGE SCALE GENOMIC DNA]</scope>
    <source>
        <strain evidence="3 4">KACC 19094</strain>
        <plasmid evidence="3 4">unnamed1</plasmid>
    </source>
</reference>
<dbReference type="PANTHER" id="PTHR30383:SF5">
    <property type="entry name" value="SGNH HYDROLASE-TYPE ESTERASE DOMAIN-CONTAINING PROTEIN"/>
    <property type="match status" value="1"/>
</dbReference>
<keyword evidence="4" id="KW-1185">Reference proteome</keyword>
<dbReference type="EMBL" id="CP117418">
    <property type="protein sequence ID" value="WCT79894.1"/>
    <property type="molecule type" value="Genomic_DNA"/>
</dbReference>
<evidence type="ECO:0000313" key="3">
    <source>
        <dbReference type="EMBL" id="WCT79894.1"/>
    </source>
</evidence>
<dbReference type="RefSeq" id="WP_273620166.1">
    <property type="nucleotide sequence ID" value="NZ_CP117418.1"/>
</dbReference>
<name>A0ABY7U320_9SPHN</name>
<dbReference type="SUPFAM" id="SSF52266">
    <property type="entry name" value="SGNH hydrolase"/>
    <property type="match status" value="1"/>
</dbReference>
<dbReference type="Proteomes" id="UP001218231">
    <property type="component" value="Plasmid unnamed1"/>
</dbReference>
<feature type="signal peptide" evidence="1">
    <location>
        <begin position="1"/>
        <end position="27"/>
    </location>
</feature>
<dbReference type="PANTHER" id="PTHR30383">
    <property type="entry name" value="THIOESTERASE 1/PROTEASE 1/LYSOPHOSPHOLIPASE L1"/>
    <property type="match status" value="1"/>
</dbReference>
<dbReference type="InterPro" id="IPR006311">
    <property type="entry name" value="TAT_signal"/>
</dbReference>
<feature type="chain" id="PRO_5046055057" evidence="1">
    <location>
        <begin position="28"/>
        <end position="247"/>
    </location>
</feature>
<evidence type="ECO:0000313" key="4">
    <source>
        <dbReference type="Proteomes" id="UP001218231"/>
    </source>
</evidence>
<proteinExistence type="predicted"/>
<sequence length="247" mass="26555">MIPTHRRALLKGLGALAPLGLAAPAWAQSGPAPVESPEAARAHTDFAWLARYGEDNRRLLAEGPPTRIVFMGDSITQGWRDRNPEFFPAGRVNRGIGGQTTPQMLLRMMQDVIALRPRAVHIMAGTNDIAGNTGPMTAQMTRDNLDAMATLAHAHHIGVLIASIPPAANFPWRPGLETKGPIAAHNLWLRDYARRHGHVWVDYHPVLAGPDGGMREGLAVDGVHPTIAGYAAMNGVLLPILTALDLA</sequence>
<dbReference type="InterPro" id="IPR051532">
    <property type="entry name" value="Ester_Hydrolysis_Enzymes"/>
</dbReference>
<dbReference type="Pfam" id="PF13472">
    <property type="entry name" value="Lipase_GDSL_2"/>
    <property type="match status" value="1"/>
</dbReference>
<organism evidence="3 4">
    <name type="scientific">Novosphingobium humi</name>
    <dbReference type="NCBI Taxonomy" id="2282397"/>
    <lineage>
        <taxon>Bacteria</taxon>
        <taxon>Pseudomonadati</taxon>
        <taxon>Pseudomonadota</taxon>
        <taxon>Alphaproteobacteria</taxon>
        <taxon>Sphingomonadales</taxon>
        <taxon>Sphingomonadaceae</taxon>
        <taxon>Novosphingobium</taxon>
    </lineage>
</organism>
<evidence type="ECO:0000259" key="2">
    <source>
        <dbReference type="Pfam" id="PF13472"/>
    </source>
</evidence>
<feature type="domain" description="SGNH hydrolase-type esterase" evidence="2">
    <location>
        <begin position="70"/>
        <end position="232"/>
    </location>
</feature>
<dbReference type="InterPro" id="IPR036514">
    <property type="entry name" value="SGNH_hydro_sf"/>
</dbReference>
<geneLocation type="plasmid" evidence="3 4">
    <name>unnamed1</name>
</geneLocation>
<keyword evidence="3" id="KW-0614">Plasmid</keyword>
<keyword evidence="1" id="KW-0732">Signal</keyword>
<protein>
    <submittedName>
        <fullName evidence="3">GDSL-type esterase/lipase family protein</fullName>
    </submittedName>
</protein>
<dbReference type="PROSITE" id="PS51318">
    <property type="entry name" value="TAT"/>
    <property type="match status" value="1"/>
</dbReference>
<dbReference type="InterPro" id="IPR013830">
    <property type="entry name" value="SGNH_hydro"/>
</dbReference>
<gene>
    <name evidence="3" type="ORF">PQ457_17685</name>
</gene>
<dbReference type="Gene3D" id="3.40.50.1110">
    <property type="entry name" value="SGNH hydrolase"/>
    <property type="match status" value="1"/>
</dbReference>
<evidence type="ECO:0000256" key="1">
    <source>
        <dbReference type="SAM" id="SignalP"/>
    </source>
</evidence>